<feature type="region of interest" description="Disordered" evidence="1">
    <location>
        <begin position="1"/>
        <end position="110"/>
    </location>
</feature>
<protein>
    <submittedName>
        <fullName evidence="2">Uncharacterized protein</fullName>
    </submittedName>
</protein>
<evidence type="ECO:0000313" key="3">
    <source>
        <dbReference type="Proteomes" id="UP000314294"/>
    </source>
</evidence>
<feature type="compositionally biased region" description="Acidic residues" evidence="1">
    <location>
        <begin position="1"/>
        <end position="11"/>
    </location>
</feature>
<evidence type="ECO:0000256" key="1">
    <source>
        <dbReference type="SAM" id="MobiDB-lite"/>
    </source>
</evidence>
<organism evidence="2 3">
    <name type="scientific">Liparis tanakae</name>
    <name type="common">Tanaka's snailfish</name>
    <dbReference type="NCBI Taxonomy" id="230148"/>
    <lineage>
        <taxon>Eukaryota</taxon>
        <taxon>Metazoa</taxon>
        <taxon>Chordata</taxon>
        <taxon>Craniata</taxon>
        <taxon>Vertebrata</taxon>
        <taxon>Euteleostomi</taxon>
        <taxon>Actinopterygii</taxon>
        <taxon>Neopterygii</taxon>
        <taxon>Teleostei</taxon>
        <taxon>Neoteleostei</taxon>
        <taxon>Acanthomorphata</taxon>
        <taxon>Eupercaria</taxon>
        <taxon>Perciformes</taxon>
        <taxon>Cottioidei</taxon>
        <taxon>Cottales</taxon>
        <taxon>Liparidae</taxon>
        <taxon>Liparis</taxon>
    </lineage>
</organism>
<feature type="compositionally biased region" description="Low complexity" evidence="1">
    <location>
        <begin position="35"/>
        <end position="53"/>
    </location>
</feature>
<keyword evidence="3" id="KW-1185">Reference proteome</keyword>
<dbReference type="EMBL" id="SRLO01000665">
    <property type="protein sequence ID" value="TNN49199.1"/>
    <property type="molecule type" value="Genomic_DNA"/>
</dbReference>
<gene>
    <name evidence="2" type="ORF">EYF80_040618</name>
</gene>
<proteinExistence type="predicted"/>
<dbReference type="Proteomes" id="UP000314294">
    <property type="component" value="Unassembled WGS sequence"/>
</dbReference>
<evidence type="ECO:0000313" key="2">
    <source>
        <dbReference type="EMBL" id="TNN49199.1"/>
    </source>
</evidence>
<name>A0A4Z2G6Q5_9TELE</name>
<sequence>MSSDGEADEDVDVMKGDKADSSPAVRPRPAGEQLSSTTISDTSTAISSSTTDAKVGAAGTEIEHVSSGAAPRRQDIYHLSPSLTPRCFPGPPRCSGSSPLPPKTAEAGGK</sequence>
<accession>A0A4Z2G6Q5</accession>
<dbReference type="AlphaFoldDB" id="A0A4Z2G6Q5"/>
<comment type="caution">
    <text evidence="2">The sequence shown here is derived from an EMBL/GenBank/DDBJ whole genome shotgun (WGS) entry which is preliminary data.</text>
</comment>
<reference evidence="2 3" key="1">
    <citation type="submission" date="2019-03" db="EMBL/GenBank/DDBJ databases">
        <title>First draft genome of Liparis tanakae, snailfish: a comprehensive survey of snailfish specific genes.</title>
        <authorList>
            <person name="Kim W."/>
            <person name="Song I."/>
            <person name="Jeong J.-H."/>
            <person name="Kim D."/>
            <person name="Kim S."/>
            <person name="Ryu S."/>
            <person name="Song J.Y."/>
            <person name="Lee S.K."/>
        </authorList>
    </citation>
    <scope>NUCLEOTIDE SEQUENCE [LARGE SCALE GENOMIC DNA]</scope>
    <source>
        <tissue evidence="2">Muscle</tissue>
    </source>
</reference>